<gene>
    <name evidence="2" type="ORF">DFR70_110253</name>
</gene>
<protein>
    <submittedName>
        <fullName evidence="2">Uncharacterized protein</fullName>
    </submittedName>
</protein>
<reference evidence="2 3" key="1">
    <citation type="submission" date="2018-05" db="EMBL/GenBank/DDBJ databases">
        <title>Genomic Encyclopedia of Type Strains, Phase IV (KMG-IV): sequencing the most valuable type-strain genomes for metagenomic binning, comparative biology and taxonomic classification.</title>
        <authorList>
            <person name="Goeker M."/>
        </authorList>
    </citation>
    <scope>NUCLEOTIDE SEQUENCE [LARGE SCALE GENOMIC DNA]</scope>
    <source>
        <strain evidence="2 3">DSM 44704</strain>
    </source>
</reference>
<feature type="compositionally biased region" description="Pro residues" evidence="1">
    <location>
        <begin position="68"/>
        <end position="82"/>
    </location>
</feature>
<evidence type="ECO:0000256" key="1">
    <source>
        <dbReference type="SAM" id="MobiDB-lite"/>
    </source>
</evidence>
<dbReference type="EMBL" id="QJKF01000010">
    <property type="protein sequence ID" value="PXX60411.1"/>
    <property type="molecule type" value="Genomic_DNA"/>
</dbReference>
<feature type="region of interest" description="Disordered" evidence="1">
    <location>
        <begin position="47"/>
        <end position="82"/>
    </location>
</feature>
<organism evidence="2 3">
    <name type="scientific">Nocardia tenerifensis</name>
    <dbReference type="NCBI Taxonomy" id="228006"/>
    <lineage>
        <taxon>Bacteria</taxon>
        <taxon>Bacillati</taxon>
        <taxon>Actinomycetota</taxon>
        <taxon>Actinomycetes</taxon>
        <taxon>Mycobacteriales</taxon>
        <taxon>Nocardiaceae</taxon>
        <taxon>Nocardia</taxon>
    </lineage>
</organism>
<dbReference type="AlphaFoldDB" id="A0A318JUR9"/>
<keyword evidence="3" id="KW-1185">Reference proteome</keyword>
<name>A0A318JUR9_9NOCA</name>
<accession>A0A318JUR9</accession>
<comment type="caution">
    <text evidence="2">The sequence shown here is derived from an EMBL/GenBank/DDBJ whole genome shotgun (WGS) entry which is preliminary data.</text>
</comment>
<sequence>MIAAANPLRGPAYDAAALRSLANGIDGPVVPVEHSYGGSVIGAAADVPADQAAAQRPIAKPPSRRKPPPPPSTRSPSPTPKP</sequence>
<proteinExistence type="predicted"/>
<dbReference type="Proteomes" id="UP000247569">
    <property type="component" value="Unassembled WGS sequence"/>
</dbReference>
<evidence type="ECO:0000313" key="2">
    <source>
        <dbReference type="EMBL" id="PXX60411.1"/>
    </source>
</evidence>
<dbReference type="RefSeq" id="WP_040733096.1">
    <property type="nucleotide sequence ID" value="NZ_QJKF01000010.1"/>
</dbReference>
<evidence type="ECO:0000313" key="3">
    <source>
        <dbReference type="Proteomes" id="UP000247569"/>
    </source>
</evidence>